<gene>
    <name evidence="1" type="ORF">Plo01_61620</name>
</gene>
<dbReference type="InterPro" id="IPR029044">
    <property type="entry name" value="Nucleotide-diphossugar_trans"/>
</dbReference>
<proteinExistence type="predicted"/>
<dbReference type="GO" id="GO:0016740">
    <property type="term" value="F:transferase activity"/>
    <property type="evidence" value="ECO:0007669"/>
    <property type="project" value="UniProtKB-KW"/>
</dbReference>
<evidence type="ECO:0000313" key="2">
    <source>
        <dbReference type="Proteomes" id="UP000616724"/>
    </source>
</evidence>
<dbReference type="InterPro" id="IPR018641">
    <property type="entry name" value="Trfase_1_rSAM/seldom-assoc"/>
</dbReference>
<dbReference type="EMBL" id="BOOH01000051">
    <property type="protein sequence ID" value="GIH79733.1"/>
    <property type="molecule type" value="Genomic_DNA"/>
</dbReference>
<accession>A0A8J3RRC6</accession>
<keyword evidence="1" id="KW-0808">Transferase</keyword>
<sequence length="242" mass="24568">MTQIVVIAKEPVAGRVKTRLTPPFTPGQAARLAAAALEDTLRAVAAAPVRHRVLALDGLPGTWLPGGPESFVVIAQRGDGLDERLAAAFADAYRLHREPVVLIGMDTPHVTPDLLRTAGAALADHDAVYGPAADGGFWLLGLRRPDPALLLGVPMSRPDTGAAQLRRLRAAGLTVATMPELNDVDTADDALRIAAEAPGTRFAAAFRAVAPVMSAGAATGAVTGIATGAGAGTGATGAGASR</sequence>
<organism evidence="1 2">
    <name type="scientific">Planobispora longispora</name>
    <dbReference type="NCBI Taxonomy" id="28887"/>
    <lineage>
        <taxon>Bacteria</taxon>
        <taxon>Bacillati</taxon>
        <taxon>Actinomycetota</taxon>
        <taxon>Actinomycetes</taxon>
        <taxon>Streptosporangiales</taxon>
        <taxon>Streptosporangiaceae</taxon>
        <taxon>Planobispora</taxon>
    </lineage>
</organism>
<dbReference type="Pfam" id="PF09837">
    <property type="entry name" value="DUF2064"/>
    <property type="match status" value="1"/>
</dbReference>
<protein>
    <submittedName>
        <fullName evidence="1">Glycosyl transferase</fullName>
    </submittedName>
</protein>
<reference evidence="1 2" key="1">
    <citation type="submission" date="2021-01" db="EMBL/GenBank/DDBJ databases">
        <title>Whole genome shotgun sequence of Planobispora longispora NBRC 13918.</title>
        <authorList>
            <person name="Komaki H."/>
            <person name="Tamura T."/>
        </authorList>
    </citation>
    <scope>NUCLEOTIDE SEQUENCE [LARGE SCALE GENOMIC DNA]</scope>
    <source>
        <strain evidence="1 2">NBRC 13918</strain>
    </source>
</reference>
<comment type="caution">
    <text evidence="1">The sequence shown here is derived from an EMBL/GenBank/DDBJ whole genome shotgun (WGS) entry which is preliminary data.</text>
</comment>
<dbReference type="Gene3D" id="3.90.550.10">
    <property type="entry name" value="Spore Coat Polysaccharide Biosynthesis Protein SpsA, Chain A"/>
    <property type="match status" value="1"/>
</dbReference>
<dbReference type="Proteomes" id="UP000616724">
    <property type="component" value="Unassembled WGS sequence"/>
</dbReference>
<dbReference type="PANTHER" id="PTHR36529">
    <property type="entry name" value="SLL1095 PROTEIN"/>
    <property type="match status" value="1"/>
</dbReference>
<dbReference type="PANTHER" id="PTHR36529:SF1">
    <property type="entry name" value="GLYCOSYLTRANSFERASE"/>
    <property type="match status" value="1"/>
</dbReference>
<name>A0A8J3RRC6_9ACTN</name>
<dbReference type="RefSeq" id="WP_203894182.1">
    <property type="nucleotide sequence ID" value="NZ_BOOH01000051.1"/>
</dbReference>
<dbReference type="SUPFAM" id="SSF53448">
    <property type="entry name" value="Nucleotide-diphospho-sugar transferases"/>
    <property type="match status" value="1"/>
</dbReference>
<dbReference type="NCBIfam" id="TIGR04282">
    <property type="entry name" value="glyco_like_cofC"/>
    <property type="match status" value="1"/>
</dbReference>
<evidence type="ECO:0000313" key="1">
    <source>
        <dbReference type="EMBL" id="GIH79733.1"/>
    </source>
</evidence>
<keyword evidence="2" id="KW-1185">Reference proteome</keyword>
<dbReference type="AlphaFoldDB" id="A0A8J3RRC6"/>